<dbReference type="Proteomes" id="UP000027195">
    <property type="component" value="Unassembled WGS sequence"/>
</dbReference>
<gene>
    <name evidence="1" type="ORF">BOTBODRAFT_556901</name>
</gene>
<dbReference type="HOGENOM" id="CLU_1199624_0_0_1"/>
<reference evidence="2" key="1">
    <citation type="journal article" date="2014" name="Proc. Natl. Acad. Sci. U.S.A.">
        <title>Extensive sampling of basidiomycete genomes demonstrates inadequacy of the white-rot/brown-rot paradigm for wood decay fungi.</title>
        <authorList>
            <person name="Riley R."/>
            <person name="Salamov A.A."/>
            <person name="Brown D.W."/>
            <person name="Nagy L.G."/>
            <person name="Floudas D."/>
            <person name="Held B.W."/>
            <person name="Levasseur A."/>
            <person name="Lombard V."/>
            <person name="Morin E."/>
            <person name="Otillar R."/>
            <person name="Lindquist E.A."/>
            <person name="Sun H."/>
            <person name="LaButti K.M."/>
            <person name="Schmutz J."/>
            <person name="Jabbour D."/>
            <person name="Luo H."/>
            <person name="Baker S.E."/>
            <person name="Pisabarro A.G."/>
            <person name="Walton J.D."/>
            <person name="Blanchette R.A."/>
            <person name="Henrissat B."/>
            <person name="Martin F."/>
            <person name="Cullen D."/>
            <person name="Hibbett D.S."/>
            <person name="Grigoriev I.V."/>
        </authorList>
    </citation>
    <scope>NUCLEOTIDE SEQUENCE [LARGE SCALE GENOMIC DNA]</scope>
    <source>
        <strain evidence="2">FD-172 SS1</strain>
    </source>
</reference>
<keyword evidence="2" id="KW-1185">Reference proteome</keyword>
<sequence>MSTPSMPLRLRYGAPTIAWTEDEVSQTHHMGRRFDRSGTWRALQFLLNAPKTTFLPWLSDEETIVAREHRTYLAFERYRQDDLRIVINRPISENSCPSIIFQQDEVEENLAYVGIHPHMQAPGAELHDATPLDPKVIRLLLVATLVRRRRSIPFSLAINCLVGLRLMKRSRLERSTAFDIVKDGYILCWGSAWGCAMSALFHPIIHRNAMPNHTGSRRLIKVGRFFQRFTF</sequence>
<protein>
    <submittedName>
        <fullName evidence="1">Uncharacterized protein</fullName>
    </submittedName>
</protein>
<evidence type="ECO:0000313" key="1">
    <source>
        <dbReference type="EMBL" id="KDQ08877.1"/>
    </source>
</evidence>
<dbReference type="AlphaFoldDB" id="A0A067MAL7"/>
<dbReference type="EMBL" id="KL198085">
    <property type="protein sequence ID" value="KDQ08877.1"/>
    <property type="molecule type" value="Genomic_DNA"/>
</dbReference>
<evidence type="ECO:0000313" key="2">
    <source>
        <dbReference type="Proteomes" id="UP000027195"/>
    </source>
</evidence>
<organism evidence="1 2">
    <name type="scientific">Botryobasidium botryosum (strain FD-172 SS1)</name>
    <dbReference type="NCBI Taxonomy" id="930990"/>
    <lineage>
        <taxon>Eukaryota</taxon>
        <taxon>Fungi</taxon>
        <taxon>Dikarya</taxon>
        <taxon>Basidiomycota</taxon>
        <taxon>Agaricomycotina</taxon>
        <taxon>Agaricomycetes</taxon>
        <taxon>Cantharellales</taxon>
        <taxon>Botryobasidiaceae</taxon>
        <taxon>Botryobasidium</taxon>
    </lineage>
</organism>
<dbReference type="InParanoid" id="A0A067MAL7"/>
<accession>A0A067MAL7</accession>
<name>A0A067MAL7_BOTB1</name>
<proteinExistence type="predicted"/>